<dbReference type="EMBL" id="JAGGLI010000003">
    <property type="protein sequence ID" value="MBP2026691.1"/>
    <property type="molecule type" value="Genomic_DNA"/>
</dbReference>
<feature type="transmembrane region" description="Helical" evidence="1">
    <location>
        <begin position="7"/>
        <end position="28"/>
    </location>
</feature>
<sequence>MQRLRYLSIVLIVVYIIVFTSTEMFSVLRPVYFYEYNKYDIYSIEYVQMYPVDMVTNDVIFYLSGLTDNMNRRGFFGEREIVHMEDVKVLFRAGSAVRFYLIIVLAFLIKKSENQKDFSKRYRITYLSVVGGILALTGLIAMNFNRAFVIFHKLFFSNDYWILYPSESIIINLMPEGFFMDMAIYILVSFFILSLLVSYIIQKTLPQEKNI</sequence>
<feature type="transmembrane region" description="Helical" evidence="1">
    <location>
        <begin position="124"/>
        <end position="144"/>
    </location>
</feature>
<reference evidence="2 3" key="1">
    <citation type="submission" date="2021-03" db="EMBL/GenBank/DDBJ databases">
        <title>Genomic Encyclopedia of Type Strains, Phase IV (KMG-IV): sequencing the most valuable type-strain genomes for metagenomic binning, comparative biology and taxonomic classification.</title>
        <authorList>
            <person name="Goeker M."/>
        </authorList>
    </citation>
    <scope>NUCLEOTIDE SEQUENCE [LARGE SCALE GENOMIC DNA]</scope>
    <source>
        <strain evidence="2 3">DSM 27512</strain>
    </source>
</reference>
<dbReference type="Proteomes" id="UP001314903">
    <property type="component" value="Unassembled WGS sequence"/>
</dbReference>
<keyword evidence="1" id="KW-0472">Membrane</keyword>
<dbReference type="Pfam" id="PF07314">
    <property type="entry name" value="Lit"/>
    <property type="match status" value="1"/>
</dbReference>
<comment type="caution">
    <text evidence="2">The sequence shown here is derived from an EMBL/GenBank/DDBJ whole genome shotgun (WGS) entry which is preliminary data.</text>
</comment>
<evidence type="ECO:0000256" key="1">
    <source>
        <dbReference type="SAM" id="Phobius"/>
    </source>
</evidence>
<dbReference type="RefSeq" id="WP_209658981.1">
    <property type="nucleotide sequence ID" value="NZ_JAGGLI010000003.1"/>
</dbReference>
<accession>A0ABS4KHG1</accession>
<organism evidence="2 3">
    <name type="scientific">Acetoanaerobium pronyense</name>
    <dbReference type="NCBI Taxonomy" id="1482736"/>
    <lineage>
        <taxon>Bacteria</taxon>
        <taxon>Bacillati</taxon>
        <taxon>Bacillota</taxon>
        <taxon>Clostridia</taxon>
        <taxon>Peptostreptococcales</taxon>
        <taxon>Filifactoraceae</taxon>
        <taxon>Acetoanaerobium</taxon>
    </lineage>
</organism>
<feature type="transmembrane region" description="Helical" evidence="1">
    <location>
        <begin position="182"/>
        <end position="201"/>
    </location>
</feature>
<keyword evidence="3" id="KW-1185">Reference proteome</keyword>
<protein>
    <submittedName>
        <fullName evidence="2">Integral membrane protein (TIGR01906 family)</fullName>
    </submittedName>
</protein>
<keyword evidence="1" id="KW-0812">Transmembrane</keyword>
<keyword evidence="1" id="KW-1133">Transmembrane helix</keyword>
<name>A0ABS4KHG1_9FIRM</name>
<evidence type="ECO:0000313" key="3">
    <source>
        <dbReference type="Proteomes" id="UP001314903"/>
    </source>
</evidence>
<feature type="transmembrane region" description="Helical" evidence="1">
    <location>
        <begin position="89"/>
        <end position="109"/>
    </location>
</feature>
<evidence type="ECO:0000313" key="2">
    <source>
        <dbReference type="EMBL" id="MBP2026691.1"/>
    </source>
</evidence>
<dbReference type="InterPro" id="IPR010178">
    <property type="entry name" value="Lit"/>
</dbReference>
<dbReference type="NCBIfam" id="TIGR01906">
    <property type="entry name" value="integ_TIGR01906"/>
    <property type="match status" value="1"/>
</dbReference>
<proteinExistence type="predicted"/>
<gene>
    <name evidence="2" type="ORF">J2Z35_000480</name>
</gene>